<sequence>MDTIYRDKNKYIFRLDKGEEFINSIQNFCEKENIKAGWLQAIGSLADLDLAYFDTKIKEYEIKNFKEFLEIASITGNIALKEGKVFCHAHGLFSREDMDVVGGHIHRCVVSSTCEVVIFTGEGELKREFNDEVGLHLLN</sequence>
<protein>
    <recommendedName>
        <fullName evidence="1">PPC domain-containing protein</fullName>
    </recommendedName>
</protein>
<comment type="caution">
    <text evidence="2">The sequence shown here is derived from an EMBL/GenBank/DDBJ whole genome shotgun (WGS) entry which is preliminary data.</text>
</comment>
<evidence type="ECO:0000313" key="3">
    <source>
        <dbReference type="Proteomes" id="UP000176770"/>
    </source>
</evidence>
<dbReference type="InterPro" id="IPR025707">
    <property type="entry name" value="DNA_bp_PD1"/>
</dbReference>
<evidence type="ECO:0000259" key="1">
    <source>
        <dbReference type="PROSITE" id="PS51742"/>
    </source>
</evidence>
<dbReference type="PIRSF" id="PIRSF016702">
    <property type="entry name" value="DNA_bp_PD1"/>
    <property type="match status" value="1"/>
</dbReference>
<dbReference type="InterPro" id="IPR005175">
    <property type="entry name" value="PPC_dom"/>
</dbReference>
<dbReference type="EMBL" id="MHOK01000020">
    <property type="protein sequence ID" value="OGZ61640.1"/>
    <property type="molecule type" value="Genomic_DNA"/>
</dbReference>
<feature type="domain" description="PPC" evidence="1">
    <location>
        <begin position="5"/>
        <end position="139"/>
    </location>
</feature>
<dbReference type="PANTHER" id="PTHR34988">
    <property type="entry name" value="PROTEIN, PUTATIVE-RELATED"/>
    <property type="match status" value="1"/>
</dbReference>
<dbReference type="PROSITE" id="PS51742">
    <property type="entry name" value="PPC"/>
    <property type="match status" value="1"/>
</dbReference>
<name>A0A1G2HH93_9BACT</name>
<gene>
    <name evidence="2" type="ORF">A3F94_00115</name>
</gene>
<dbReference type="PANTHER" id="PTHR34988:SF1">
    <property type="entry name" value="DNA-BINDING PROTEIN"/>
    <property type="match status" value="1"/>
</dbReference>
<accession>A0A1G2HH93</accession>
<dbReference type="Pfam" id="PF03479">
    <property type="entry name" value="PCC"/>
    <property type="match status" value="1"/>
</dbReference>
<dbReference type="Proteomes" id="UP000176770">
    <property type="component" value="Unassembled WGS sequence"/>
</dbReference>
<proteinExistence type="predicted"/>
<dbReference type="CDD" id="cd11378">
    <property type="entry name" value="DUF296"/>
    <property type="match status" value="1"/>
</dbReference>
<dbReference type="SUPFAM" id="SSF117856">
    <property type="entry name" value="AF0104/ALDC/Ptd012-like"/>
    <property type="match status" value="1"/>
</dbReference>
<organism evidence="2 3">
    <name type="scientific">Candidatus Spechtbacteria bacterium RIFCSPLOWO2_12_FULL_38_22</name>
    <dbReference type="NCBI Taxonomy" id="1802165"/>
    <lineage>
        <taxon>Bacteria</taxon>
        <taxon>Candidatus Spechtiibacteriota</taxon>
    </lineage>
</organism>
<evidence type="ECO:0000313" key="2">
    <source>
        <dbReference type="EMBL" id="OGZ61640.1"/>
    </source>
</evidence>
<dbReference type="STRING" id="1802165.A3F94_00115"/>
<reference evidence="2 3" key="1">
    <citation type="journal article" date="2016" name="Nat. Commun.">
        <title>Thousands of microbial genomes shed light on interconnected biogeochemical processes in an aquifer system.</title>
        <authorList>
            <person name="Anantharaman K."/>
            <person name="Brown C.T."/>
            <person name="Hug L.A."/>
            <person name="Sharon I."/>
            <person name="Castelle C.J."/>
            <person name="Probst A.J."/>
            <person name="Thomas B.C."/>
            <person name="Singh A."/>
            <person name="Wilkins M.J."/>
            <person name="Karaoz U."/>
            <person name="Brodie E.L."/>
            <person name="Williams K.H."/>
            <person name="Hubbard S.S."/>
            <person name="Banfield J.F."/>
        </authorList>
    </citation>
    <scope>NUCLEOTIDE SEQUENCE [LARGE SCALE GENOMIC DNA]</scope>
</reference>
<dbReference type="AlphaFoldDB" id="A0A1G2HH93"/>
<dbReference type="Gene3D" id="3.30.1330.80">
    <property type="entry name" value="Hypothetical protein, similar to alpha- acetolactate decarboxylase, domain 2"/>
    <property type="match status" value="1"/>
</dbReference>